<dbReference type="EC" id="6.3.4.19" evidence="6"/>
<dbReference type="Gene3D" id="3.40.50.620">
    <property type="entry name" value="HUPs"/>
    <property type="match status" value="1"/>
</dbReference>
<dbReference type="PANTHER" id="PTHR43033:SF1">
    <property type="entry name" value="TRNA(ILE)-LYSIDINE SYNTHASE-RELATED"/>
    <property type="match status" value="1"/>
</dbReference>
<keyword evidence="4 6" id="KW-0067">ATP-binding</keyword>
<gene>
    <name evidence="6 8" type="primary">tilS</name>
    <name evidence="8" type="ORF">HW115_11975</name>
</gene>
<comment type="similarity">
    <text evidence="6">Belongs to the tRNA(Ile)-lysidine synthase family.</text>
</comment>
<keyword evidence="3 6" id="KW-0547">Nucleotide-binding</keyword>
<dbReference type="GO" id="GO:0005524">
    <property type="term" value="F:ATP binding"/>
    <property type="evidence" value="ECO:0007669"/>
    <property type="project" value="UniProtKB-UniRule"/>
</dbReference>
<feature type="domain" description="tRNA(Ile)-lysidine/2-thiocytidine synthase N-terminal" evidence="7">
    <location>
        <begin position="7"/>
        <end position="194"/>
    </location>
</feature>
<dbReference type="SUPFAM" id="SSF52402">
    <property type="entry name" value="Adenine nucleotide alpha hydrolases-like"/>
    <property type="match status" value="1"/>
</dbReference>
<accession>A0A851GHH6</accession>
<evidence type="ECO:0000256" key="2">
    <source>
        <dbReference type="ARBA" id="ARBA00022694"/>
    </source>
</evidence>
<evidence type="ECO:0000256" key="1">
    <source>
        <dbReference type="ARBA" id="ARBA00022598"/>
    </source>
</evidence>
<organism evidence="8 9">
    <name type="scientific">Oceaniferula marina</name>
    <dbReference type="NCBI Taxonomy" id="2748318"/>
    <lineage>
        <taxon>Bacteria</taxon>
        <taxon>Pseudomonadati</taxon>
        <taxon>Verrucomicrobiota</taxon>
        <taxon>Verrucomicrobiia</taxon>
        <taxon>Verrucomicrobiales</taxon>
        <taxon>Verrucomicrobiaceae</taxon>
        <taxon>Oceaniferula</taxon>
    </lineage>
</organism>
<evidence type="ECO:0000259" key="7">
    <source>
        <dbReference type="Pfam" id="PF01171"/>
    </source>
</evidence>
<keyword evidence="6" id="KW-0963">Cytoplasm</keyword>
<dbReference type="HAMAP" id="MF_01161">
    <property type="entry name" value="tRNA_Ile_lys_synt"/>
    <property type="match status" value="1"/>
</dbReference>
<dbReference type="PANTHER" id="PTHR43033">
    <property type="entry name" value="TRNA(ILE)-LYSIDINE SYNTHASE-RELATED"/>
    <property type="match status" value="1"/>
</dbReference>
<reference evidence="8 9" key="1">
    <citation type="submission" date="2020-07" db="EMBL/GenBank/DDBJ databases">
        <title>Roseicoccus Jingziensis gen. nov., sp. nov., isolated from coastal seawater.</title>
        <authorList>
            <person name="Feng X."/>
        </authorList>
    </citation>
    <scope>NUCLEOTIDE SEQUENCE [LARGE SCALE GENOMIC DNA]</scope>
    <source>
        <strain evidence="8 9">N1E253</strain>
    </source>
</reference>
<evidence type="ECO:0000256" key="6">
    <source>
        <dbReference type="HAMAP-Rule" id="MF_01161"/>
    </source>
</evidence>
<dbReference type="InterPro" id="IPR012094">
    <property type="entry name" value="tRNA_Ile_lys_synt"/>
</dbReference>
<evidence type="ECO:0000256" key="4">
    <source>
        <dbReference type="ARBA" id="ARBA00022840"/>
    </source>
</evidence>
<dbReference type="EMBL" id="JACBAZ010000004">
    <property type="protein sequence ID" value="NWK56332.1"/>
    <property type="molecule type" value="Genomic_DNA"/>
</dbReference>
<comment type="subcellular location">
    <subcellularLocation>
        <location evidence="6">Cytoplasm</location>
    </subcellularLocation>
</comment>
<keyword evidence="2 6" id="KW-0819">tRNA processing</keyword>
<proteinExistence type="inferred from homology"/>
<dbReference type="CDD" id="cd01992">
    <property type="entry name" value="TilS_N"/>
    <property type="match status" value="1"/>
</dbReference>
<protein>
    <recommendedName>
        <fullName evidence="6">tRNA(Ile)-lysidine synthase</fullName>
        <ecNumber evidence="6">6.3.4.19</ecNumber>
    </recommendedName>
    <alternativeName>
        <fullName evidence="6">tRNA(Ile)-2-lysyl-cytidine synthase</fullName>
    </alternativeName>
    <alternativeName>
        <fullName evidence="6">tRNA(Ile)-lysidine synthetase</fullName>
    </alternativeName>
</protein>
<dbReference type="AlphaFoldDB" id="A0A851GHH6"/>
<dbReference type="Pfam" id="PF01171">
    <property type="entry name" value="ATP_bind_3"/>
    <property type="match status" value="1"/>
</dbReference>
<keyword evidence="1 6" id="KW-0436">Ligase</keyword>
<name>A0A851GHH6_9BACT</name>
<dbReference type="GO" id="GO:0006400">
    <property type="term" value="P:tRNA modification"/>
    <property type="evidence" value="ECO:0007669"/>
    <property type="project" value="UniProtKB-UniRule"/>
</dbReference>
<comment type="caution">
    <text evidence="8">The sequence shown here is derived from an EMBL/GenBank/DDBJ whole genome shotgun (WGS) entry which is preliminary data.</text>
</comment>
<evidence type="ECO:0000313" key="9">
    <source>
        <dbReference type="Proteomes" id="UP000557872"/>
    </source>
</evidence>
<feature type="binding site" evidence="6">
    <location>
        <begin position="12"/>
        <end position="17"/>
    </location>
    <ligand>
        <name>ATP</name>
        <dbReference type="ChEBI" id="CHEBI:30616"/>
    </ligand>
</feature>
<dbReference type="InterPro" id="IPR012795">
    <property type="entry name" value="tRNA_Ile_lys_synt_N"/>
</dbReference>
<dbReference type="GO" id="GO:0032267">
    <property type="term" value="F:tRNA(Ile)-lysidine synthase activity"/>
    <property type="evidence" value="ECO:0007669"/>
    <property type="project" value="UniProtKB-EC"/>
</dbReference>
<dbReference type="RefSeq" id="WP_178933115.1">
    <property type="nucleotide sequence ID" value="NZ_JACBAZ010000004.1"/>
</dbReference>
<dbReference type="InterPro" id="IPR014729">
    <property type="entry name" value="Rossmann-like_a/b/a_fold"/>
</dbReference>
<dbReference type="GO" id="GO:0005737">
    <property type="term" value="C:cytoplasm"/>
    <property type="evidence" value="ECO:0007669"/>
    <property type="project" value="UniProtKB-SubCell"/>
</dbReference>
<evidence type="ECO:0000256" key="5">
    <source>
        <dbReference type="ARBA" id="ARBA00048539"/>
    </source>
</evidence>
<dbReference type="InterPro" id="IPR011063">
    <property type="entry name" value="TilS/TtcA_N"/>
</dbReference>
<comment type="domain">
    <text evidence="6">The N-terminal region contains the highly conserved SGGXDS motif, predicted to be a P-loop motif involved in ATP binding.</text>
</comment>
<evidence type="ECO:0000256" key="3">
    <source>
        <dbReference type="ARBA" id="ARBA00022741"/>
    </source>
</evidence>
<comment type="function">
    <text evidence="6">Ligates lysine onto the cytidine present at position 34 of the AUA codon-specific tRNA(Ile) that contains the anticodon CAU, in an ATP-dependent manner. Cytidine is converted to lysidine, thus changing the amino acid specificity of the tRNA from methionine to isoleucine.</text>
</comment>
<dbReference type="Proteomes" id="UP000557872">
    <property type="component" value="Unassembled WGS sequence"/>
</dbReference>
<comment type="catalytic activity">
    <reaction evidence="5 6">
        <text>cytidine(34) in tRNA(Ile2) + L-lysine + ATP = lysidine(34) in tRNA(Ile2) + AMP + diphosphate + H(+)</text>
        <dbReference type="Rhea" id="RHEA:43744"/>
        <dbReference type="Rhea" id="RHEA-COMP:10625"/>
        <dbReference type="Rhea" id="RHEA-COMP:10670"/>
        <dbReference type="ChEBI" id="CHEBI:15378"/>
        <dbReference type="ChEBI" id="CHEBI:30616"/>
        <dbReference type="ChEBI" id="CHEBI:32551"/>
        <dbReference type="ChEBI" id="CHEBI:33019"/>
        <dbReference type="ChEBI" id="CHEBI:82748"/>
        <dbReference type="ChEBI" id="CHEBI:83665"/>
        <dbReference type="ChEBI" id="CHEBI:456215"/>
        <dbReference type="EC" id="6.3.4.19"/>
    </reaction>
</comment>
<evidence type="ECO:0000313" key="8">
    <source>
        <dbReference type="EMBL" id="NWK56332.1"/>
    </source>
</evidence>
<keyword evidence="9" id="KW-1185">Reference proteome</keyword>
<dbReference type="NCBIfam" id="TIGR02432">
    <property type="entry name" value="lysidine_TilS_N"/>
    <property type="match status" value="1"/>
</dbReference>
<sequence>MPRDQRYLLAISGGRDSVAMLHAIWHAGYHKLVLCHLNHGLRGDESDDDAHLVRQLAEAFDLPFELGHTDVPARMKEKKESMELAARRSRHTFFAKCSNIHNCSRVLLAHHADDQAETILHNLLRGSAGLSGMPFSNQLQIPPAPGAPEQPLQLLRPLLHIRRSEINLYLDHHKLNYREDSSNREAITTRNRLRLKAIPMLNDIMDRDIAVSILRAHEISNAQQQAIHAILNEQNLFDPQGRIFLPKLRQLPEALQLSAIHQYLKNKKVPDLSQDVIARCHSLINDPNTAKVNLPGGYHFQRKEKRLFVTPSQPSH</sequence>